<dbReference type="Proteomes" id="UP000054985">
    <property type="component" value="Unassembled WGS sequence"/>
</dbReference>
<keyword evidence="4 6" id="KW-0418">Kinase</keyword>
<dbReference type="GO" id="GO:0006799">
    <property type="term" value="P:polyphosphate biosynthetic process"/>
    <property type="evidence" value="ECO:0007669"/>
    <property type="project" value="UniProtKB-UniRule"/>
</dbReference>
<evidence type="ECO:0000256" key="7">
    <source>
        <dbReference type="RuleBase" id="RU003800"/>
    </source>
</evidence>
<dbReference type="InterPro" id="IPR041108">
    <property type="entry name" value="PP_kinase_C_1"/>
</dbReference>
<evidence type="ECO:0000313" key="15">
    <source>
        <dbReference type="Proteomes" id="UP000254040"/>
    </source>
</evidence>
<dbReference type="Pfam" id="PF13090">
    <property type="entry name" value="PP_kinase_C"/>
    <property type="match status" value="1"/>
</dbReference>
<dbReference type="GO" id="GO:0005524">
    <property type="term" value="F:ATP binding"/>
    <property type="evidence" value="ECO:0007669"/>
    <property type="project" value="UniProtKB-KW"/>
</dbReference>
<dbReference type="NCBIfam" id="NF003918">
    <property type="entry name" value="PRK05443.1-2"/>
    <property type="match status" value="1"/>
</dbReference>
<dbReference type="SUPFAM" id="SSF140356">
    <property type="entry name" value="PPK N-terminal domain-like"/>
    <property type="match status" value="1"/>
</dbReference>
<evidence type="ECO:0000256" key="4">
    <source>
        <dbReference type="ARBA" id="ARBA00022777"/>
    </source>
</evidence>
<comment type="PTM">
    <text evidence="6 7">An intermediate of this reaction is the autophosphorylated ppk in which a phosphate is covalently linked to a histidine residue through a N-P bond.</text>
</comment>
<evidence type="ECO:0000313" key="12">
    <source>
        <dbReference type="EMBL" id="KTD34729.1"/>
    </source>
</evidence>
<evidence type="ECO:0000313" key="14">
    <source>
        <dbReference type="Proteomes" id="UP000054985"/>
    </source>
</evidence>
<feature type="binding site" evidence="6">
    <location>
        <position position="53"/>
    </location>
    <ligand>
        <name>ATP</name>
        <dbReference type="ChEBI" id="CHEBI:30616"/>
    </ligand>
</feature>
<name>A0A378JS98_9GAMM</name>
<organism evidence="13 15">
    <name type="scientific">Legionella moravica</name>
    <dbReference type="NCBI Taxonomy" id="39962"/>
    <lineage>
        <taxon>Bacteria</taxon>
        <taxon>Pseudomonadati</taxon>
        <taxon>Pseudomonadota</taxon>
        <taxon>Gammaproteobacteria</taxon>
        <taxon>Legionellales</taxon>
        <taxon>Legionellaceae</taxon>
        <taxon>Legionella</taxon>
    </lineage>
</organism>
<dbReference type="Proteomes" id="UP000254040">
    <property type="component" value="Unassembled WGS sequence"/>
</dbReference>
<keyword evidence="6" id="KW-0460">Magnesium</keyword>
<dbReference type="Gene3D" id="3.30.870.10">
    <property type="entry name" value="Endonuclease Chain A"/>
    <property type="match status" value="2"/>
</dbReference>
<dbReference type="OrthoDB" id="9761456at2"/>
<dbReference type="GO" id="GO:0046872">
    <property type="term" value="F:metal ion binding"/>
    <property type="evidence" value="ECO:0007669"/>
    <property type="project" value="UniProtKB-KW"/>
</dbReference>
<feature type="binding site" evidence="6">
    <location>
        <position position="600"/>
    </location>
    <ligand>
        <name>ATP</name>
        <dbReference type="ChEBI" id="CHEBI:30616"/>
    </ligand>
</feature>
<comment type="cofactor">
    <cofactor evidence="6">
        <name>Mg(2+)</name>
        <dbReference type="ChEBI" id="CHEBI:18420"/>
    </cofactor>
</comment>
<dbReference type="HAMAP" id="MF_00347">
    <property type="entry name" value="Polyphosphate_kinase"/>
    <property type="match status" value="1"/>
</dbReference>
<dbReference type="EC" id="2.7.4.1" evidence="6 7"/>
<dbReference type="Pfam" id="PF17941">
    <property type="entry name" value="PP_kinase_C_1"/>
    <property type="match status" value="1"/>
</dbReference>
<dbReference type="PANTHER" id="PTHR30218">
    <property type="entry name" value="POLYPHOSPHATE KINASE"/>
    <property type="match status" value="1"/>
</dbReference>
<dbReference type="NCBIfam" id="NF003917">
    <property type="entry name" value="PRK05443.1-1"/>
    <property type="match status" value="1"/>
</dbReference>
<dbReference type="NCBIfam" id="TIGR03705">
    <property type="entry name" value="poly_P_kin"/>
    <property type="match status" value="1"/>
</dbReference>
<evidence type="ECO:0000259" key="9">
    <source>
        <dbReference type="Pfam" id="PF13089"/>
    </source>
</evidence>
<proteinExistence type="inferred from homology"/>
<keyword evidence="1 6" id="KW-0597">Phosphoprotein</keyword>
<evidence type="ECO:0000259" key="11">
    <source>
        <dbReference type="Pfam" id="PF17941"/>
    </source>
</evidence>
<dbReference type="AlphaFoldDB" id="A0A378JS98"/>
<evidence type="ECO:0000259" key="8">
    <source>
        <dbReference type="Pfam" id="PF02503"/>
    </source>
</evidence>
<feature type="binding site" evidence="6">
    <location>
        <position position="413"/>
    </location>
    <ligand>
        <name>Mg(2+)</name>
        <dbReference type="ChEBI" id="CHEBI:18420"/>
    </ligand>
</feature>
<dbReference type="InterPro" id="IPR024953">
    <property type="entry name" value="PP_kinase_middle"/>
</dbReference>
<feature type="binding site" evidence="6">
    <location>
        <position position="572"/>
    </location>
    <ligand>
        <name>ATP</name>
        <dbReference type="ChEBI" id="CHEBI:30616"/>
    </ligand>
</feature>
<dbReference type="InterPro" id="IPR025200">
    <property type="entry name" value="PPK_C_dom2"/>
</dbReference>
<dbReference type="Pfam" id="PF02503">
    <property type="entry name" value="PP_kinase"/>
    <property type="match status" value="1"/>
</dbReference>
<evidence type="ECO:0000256" key="3">
    <source>
        <dbReference type="ARBA" id="ARBA00022741"/>
    </source>
</evidence>
<dbReference type="STRING" id="39962.Lmor_1262"/>
<dbReference type="PANTHER" id="PTHR30218:SF0">
    <property type="entry name" value="POLYPHOSPHATE KINASE"/>
    <property type="match status" value="1"/>
</dbReference>
<dbReference type="CDD" id="cd09168">
    <property type="entry name" value="PLDc_PaPPK1_C2_like"/>
    <property type="match status" value="1"/>
</dbReference>
<keyword evidence="5 6" id="KW-0067">ATP-binding</keyword>
<evidence type="ECO:0000256" key="2">
    <source>
        <dbReference type="ARBA" id="ARBA00022679"/>
    </source>
</evidence>
<evidence type="ECO:0000313" key="13">
    <source>
        <dbReference type="EMBL" id="STX61336.1"/>
    </source>
</evidence>
<feature type="active site" description="Phosphohistidine intermediate" evidence="6">
    <location>
        <position position="443"/>
    </location>
</feature>
<feature type="binding site" evidence="6">
    <location>
        <position position="383"/>
    </location>
    <ligand>
        <name>Mg(2+)</name>
        <dbReference type="ChEBI" id="CHEBI:18420"/>
    </ligand>
</feature>
<dbReference type="InterPro" id="IPR003414">
    <property type="entry name" value="PP_kinase"/>
</dbReference>
<dbReference type="Gene3D" id="1.20.58.310">
    <property type="entry name" value="Polyphosphate kinase N-terminal domain"/>
    <property type="match status" value="1"/>
</dbReference>
<dbReference type="EMBL" id="UGOG01000001">
    <property type="protein sequence ID" value="STX61336.1"/>
    <property type="molecule type" value="Genomic_DNA"/>
</dbReference>
<dbReference type="GO" id="GO:0009358">
    <property type="term" value="C:polyphosphate kinase complex"/>
    <property type="evidence" value="ECO:0007669"/>
    <property type="project" value="InterPro"/>
</dbReference>
<dbReference type="GO" id="GO:0008976">
    <property type="term" value="F:polyphosphate kinase activity"/>
    <property type="evidence" value="ECO:0007669"/>
    <property type="project" value="UniProtKB-UniRule"/>
</dbReference>
<reference evidence="13 15" key="2">
    <citation type="submission" date="2018-06" db="EMBL/GenBank/DDBJ databases">
        <authorList>
            <consortium name="Pathogen Informatics"/>
            <person name="Doyle S."/>
        </authorList>
    </citation>
    <scope>NUCLEOTIDE SEQUENCE [LARGE SCALE GENOMIC DNA]</scope>
    <source>
        <strain evidence="13 15">NCTC12239</strain>
    </source>
</reference>
<protein>
    <recommendedName>
        <fullName evidence="6 7">Polyphosphate kinase</fullName>
        <ecNumber evidence="6 7">2.7.4.1</ecNumber>
    </recommendedName>
    <alternativeName>
        <fullName evidence="6">ATP-polyphosphate phosphotransferase</fullName>
    </alternativeName>
    <alternativeName>
        <fullName evidence="6">Polyphosphoric acid kinase</fullName>
    </alternativeName>
</protein>
<comment type="catalytic activity">
    <reaction evidence="6 7">
        <text>[phosphate](n) + ATP = [phosphate](n+1) + ADP</text>
        <dbReference type="Rhea" id="RHEA:19573"/>
        <dbReference type="Rhea" id="RHEA-COMP:9859"/>
        <dbReference type="Rhea" id="RHEA-COMP:14280"/>
        <dbReference type="ChEBI" id="CHEBI:16838"/>
        <dbReference type="ChEBI" id="CHEBI:30616"/>
        <dbReference type="ChEBI" id="CHEBI:456216"/>
        <dbReference type="EC" id="2.7.4.1"/>
    </reaction>
</comment>
<feature type="binding site" evidence="6">
    <location>
        <position position="476"/>
    </location>
    <ligand>
        <name>ATP</name>
        <dbReference type="ChEBI" id="CHEBI:30616"/>
    </ligand>
</feature>
<comment type="function">
    <text evidence="6 7">Catalyzes the reversible transfer of the terminal phosphate of ATP to form a long-chain polyphosphate (polyP).</text>
</comment>
<dbReference type="SUPFAM" id="SSF56024">
    <property type="entry name" value="Phospholipase D/nuclease"/>
    <property type="match status" value="2"/>
</dbReference>
<keyword evidence="3 6" id="KW-0547">Nucleotide-binding</keyword>
<keyword evidence="2 6" id="KW-0808">Transferase</keyword>
<dbReference type="InterPro" id="IPR025198">
    <property type="entry name" value="PPK_N_dom"/>
</dbReference>
<evidence type="ECO:0000256" key="1">
    <source>
        <dbReference type="ARBA" id="ARBA00022553"/>
    </source>
</evidence>
<dbReference type="Pfam" id="PF13089">
    <property type="entry name" value="PP_kinase_N"/>
    <property type="match status" value="1"/>
</dbReference>
<feature type="domain" description="Polyphosphate kinase C-terminal" evidence="10">
    <location>
        <begin position="512"/>
        <end position="674"/>
    </location>
</feature>
<feature type="domain" description="Polyphosphate kinase middle" evidence="8">
    <location>
        <begin position="133"/>
        <end position="310"/>
    </location>
</feature>
<comment type="similarity">
    <text evidence="6 7">Belongs to the polyphosphate kinase 1 (PPK1) family.</text>
</comment>
<gene>
    <name evidence="6 13" type="primary">ppk</name>
    <name evidence="12" type="ORF">Lmor_1262</name>
    <name evidence="13" type="ORF">NCTC12239_00242</name>
</gene>
<dbReference type="InterPro" id="IPR036832">
    <property type="entry name" value="PPK_N_dom_sf"/>
</dbReference>
<dbReference type="Gene3D" id="3.30.1840.10">
    <property type="entry name" value="Polyphosphate kinase middle domain"/>
    <property type="match status" value="1"/>
</dbReference>
<dbReference type="PIRSF" id="PIRSF015589">
    <property type="entry name" value="PP_kinase"/>
    <property type="match status" value="1"/>
</dbReference>
<accession>A0A378JS98</accession>
<dbReference type="SUPFAM" id="SSF143724">
    <property type="entry name" value="PHP14-like"/>
    <property type="match status" value="1"/>
</dbReference>
<dbReference type="InterPro" id="IPR036830">
    <property type="entry name" value="PP_kinase_middle_dom_sf"/>
</dbReference>
<evidence type="ECO:0000259" key="10">
    <source>
        <dbReference type="Pfam" id="PF13090"/>
    </source>
</evidence>
<feature type="domain" description="Polyphosphate kinase N-terminal" evidence="9">
    <location>
        <begin position="15"/>
        <end position="120"/>
    </location>
</feature>
<evidence type="ECO:0000256" key="5">
    <source>
        <dbReference type="ARBA" id="ARBA00022840"/>
    </source>
</evidence>
<feature type="domain" description="Polyphosphate kinase C-terminal" evidence="11">
    <location>
        <begin position="339"/>
        <end position="502"/>
    </location>
</feature>
<evidence type="ECO:0000256" key="6">
    <source>
        <dbReference type="HAMAP-Rule" id="MF_00347"/>
    </source>
</evidence>
<keyword evidence="14" id="KW-1185">Reference proteome</keyword>
<keyword evidence="6" id="KW-0479">Metal-binding</keyword>
<reference evidence="12 14" key="1">
    <citation type="submission" date="2015-11" db="EMBL/GenBank/DDBJ databases">
        <title>Genomic analysis of 38 Legionella species identifies large and diverse effector repertoires.</title>
        <authorList>
            <person name="Burstein D."/>
            <person name="Amaro F."/>
            <person name="Zusman T."/>
            <person name="Lifshitz Z."/>
            <person name="Cohen O."/>
            <person name="Gilbert J.A."/>
            <person name="Pupko T."/>
            <person name="Shuman H.A."/>
            <person name="Segal G."/>
        </authorList>
    </citation>
    <scope>NUCLEOTIDE SEQUENCE [LARGE SCALE GENOMIC DNA]</scope>
    <source>
        <strain evidence="12 14">ATCC 43877</strain>
    </source>
</reference>
<dbReference type="NCBIfam" id="NF003921">
    <property type="entry name" value="PRK05443.2-2"/>
    <property type="match status" value="1"/>
</dbReference>
<dbReference type="EMBL" id="LNYN01000019">
    <property type="protein sequence ID" value="KTD34729.1"/>
    <property type="molecule type" value="Genomic_DNA"/>
</dbReference>
<sequence>MEFHLDTTLDNPDYYINREFSAIAFNQRVLMLANDERVPLLERMRFLSICSSNLDEFFEIRVAGLKEKIALSSGKLTIDGLRADEAFSQISQRAHLLIDQLYSIFNKQLLPALRKENIHFLETDQWTDDIHLWAKHYFKNEIMPVISPIALDLAHPLPRLINKSLNFIISLSGKDAFDRNIDYAVVHAPRSIPRMIHLPSELCGDAHYFVYLSSIIKTHVNSLFPGMEISGCYSFRLTRNSDLFLREEEIDDLAKAVQREIFSRHYGHVVRLEIEQKCPDKIVDFLLQKYHLRHEDTYYCDGPVNLQRYMIAINSIDRPDLNYPVFNAQYPKLPKTQRNLFNILDEQDILLHHPYQSFDLVIDFVRQAAADPNVLAINQTLYRTHSESVMVDALVNAAHSGKEVTAVIELRARFNEESNLKMANKLHAAGILVLYGVVGYKTHAKMTLVVRRTHGKLKRYVHLSTGNYHEQTAKRYTDLGLLTAEPTITSDAQLIFQQLTGLGKVVKLKALSHSPFTLHKTLLQLIEQCTTAATEGKDSEIMLKVNGITDRVTIQALYKASQAGVKINLMVRGVCCLKPGLPGVSDNIRVFSFIGRFLEHHRVYYFRTNDEERYFCASADLMERNLYHRIEIMFPILEEECQKRIKNEIIKNYLKDNSNTWEMQSDGTYKPSTQGNYCAQEKLIELYAEKDTPI</sequence>
<dbReference type="RefSeq" id="WP_035922572.1">
    <property type="nucleotide sequence ID" value="NZ_CAAAJG010000004.1"/>
</dbReference>